<keyword evidence="2" id="KW-1185">Reference proteome</keyword>
<dbReference type="AlphaFoldDB" id="A0A937RCD7"/>
<sequence>MSITPTGPDELTYAALMAEARALIPALHPGWTDHNPSDPGIALVELFAWLTEILAFQVDEVPDAHTWSFLALLNGPAWRPPPDPAAADLGDAVAAALRELERRHRAVTAADYEHLLRAEWPGSPEAAGLGDARLARLARVHAVARRDLTRPAATAERDAPAHVSVIVVPPPAHAEARPAPSEKLLRAVAAFLDARRLVTTRLRVVGPAYAEIGIAARLGLRADAPPAQALADTVAALRAAFDMFTGGPEDIGRPFGEPVHLSDVYAVLDALPLVDFAEDVTLTGGRPVTAEDDSVSAIGLAPHELAVLRRIELVAHDSYRRPHALTWTAQDTG</sequence>
<name>A0A937RCD7_9ACTN</name>
<accession>A0A937RCD7</accession>
<protein>
    <recommendedName>
        <fullName evidence="3">Baseplate protein J-like domain-containing protein</fullName>
    </recommendedName>
</protein>
<proteinExistence type="predicted"/>
<dbReference type="Proteomes" id="UP000604475">
    <property type="component" value="Unassembled WGS sequence"/>
</dbReference>
<reference evidence="1" key="1">
    <citation type="submission" date="2020-12" db="EMBL/GenBank/DDBJ databases">
        <title>Genomic characterization of non-nitrogen-fixing Frankia strains.</title>
        <authorList>
            <person name="Carlos-Shanley C."/>
            <person name="Guerra T."/>
            <person name="Hahn D."/>
        </authorList>
    </citation>
    <scope>NUCLEOTIDE SEQUENCE</scope>
    <source>
        <strain evidence="1">CN6</strain>
    </source>
</reference>
<evidence type="ECO:0008006" key="3">
    <source>
        <dbReference type="Google" id="ProtNLM"/>
    </source>
</evidence>
<comment type="caution">
    <text evidence="1">The sequence shown here is derived from an EMBL/GenBank/DDBJ whole genome shotgun (WGS) entry which is preliminary data.</text>
</comment>
<gene>
    <name evidence="1" type="ORF">I7412_03810</name>
</gene>
<dbReference type="RefSeq" id="WP_202999684.1">
    <property type="nucleotide sequence ID" value="NZ_JADWYU010000025.1"/>
</dbReference>
<evidence type="ECO:0000313" key="1">
    <source>
        <dbReference type="EMBL" id="MBL7626314.1"/>
    </source>
</evidence>
<evidence type="ECO:0000313" key="2">
    <source>
        <dbReference type="Proteomes" id="UP000604475"/>
    </source>
</evidence>
<dbReference type="EMBL" id="JAEACQ010000126">
    <property type="protein sequence ID" value="MBL7626314.1"/>
    <property type="molecule type" value="Genomic_DNA"/>
</dbReference>
<organism evidence="1 2">
    <name type="scientific">Frankia nepalensis</name>
    <dbReference type="NCBI Taxonomy" id="1836974"/>
    <lineage>
        <taxon>Bacteria</taxon>
        <taxon>Bacillati</taxon>
        <taxon>Actinomycetota</taxon>
        <taxon>Actinomycetes</taxon>
        <taxon>Frankiales</taxon>
        <taxon>Frankiaceae</taxon>
        <taxon>Frankia</taxon>
    </lineage>
</organism>